<dbReference type="EMBL" id="RCMG01000621">
    <property type="protein sequence ID" value="KAG2851250.1"/>
    <property type="molecule type" value="Genomic_DNA"/>
</dbReference>
<organism evidence="7 8">
    <name type="scientific">Phytophthora cactorum</name>
    <dbReference type="NCBI Taxonomy" id="29920"/>
    <lineage>
        <taxon>Eukaryota</taxon>
        <taxon>Sar</taxon>
        <taxon>Stramenopiles</taxon>
        <taxon>Oomycota</taxon>
        <taxon>Peronosporomycetes</taxon>
        <taxon>Peronosporales</taxon>
        <taxon>Peronosporaceae</taxon>
        <taxon>Phytophthora</taxon>
    </lineage>
</organism>
<comment type="caution">
    <text evidence="7">The sequence shown here is derived from an EMBL/GenBank/DDBJ whole genome shotgun (WGS) entry which is preliminary data.</text>
</comment>
<name>A0A329RND4_9STRA</name>
<reference evidence="6" key="3">
    <citation type="submission" date="2021-01" db="EMBL/GenBank/DDBJ databases">
        <title>Phytophthora aleatoria, a newly-described species from Pinus radiata is distinct from Phytophthora cactorum isolates based on comparative genomics.</title>
        <authorList>
            <person name="Mcdougal R."/>
            <person name="Panda P."/>
            <person name="Williams N."/>
            <person name="Studholme D.J."/>
        </authorList>
    </citation>
    <scope>NUCLEOTIDE SEQUENCE</scope>
    <source>
        <strain evidence="6">NZFS 3830</strain>
    </source>
</reference>
<dbReference type="Proteomes" id="UP000760860">
    <property type="component" value="Unassembled WGS sequence"/>
</dbReference>
<accession>A0A329RND4</accession>
<evidence type="ECO:0000313" key="4">
    <source>
        <dbReference type="EMBL" id="KAG2970480.1"/>
    </source>
</evidence>
<evidence type="ECO:0000313" key="6">
    <source>
        <dbReference type="EMBL" id="KAG6956230.1"/>
    </source>
</evidence>
<dbReference type="EMBL" id="JAENGZ010000618">
    <property type="protein sequence ID" value="KAG6956230.1"/>
    <property type="molecule type" value="Genomic_DNA"/>
</dbReference>
<evidence type="ECO:0000313" key="7">
    <source>
        <dbReference type="EMBL" id="RAW25850.1"/>
    </source>
</evidence>
<dbReference type="OrthoDB" id="89552at2759"/>
<proteinExistence type="predicted"/>
<dbReference type="Proteomes" id="UP000697107">
    <property type="component" value="Unassembled WGS sequence"/>
</dbReference>
<dbReference type="AlphaFoldDB" id="A0A329RND4"/>
<keyword evidence="8" id="KW-1185">Reference proteome</keyword>
<evidence type="ECO:0000313" key="3">
    <source>
        <dbReference type="EMBL" id="KAG2915423.1"/>
    </source>
</evidence>
<evidence type="ECO:0000313" key="2">
    <source>
        <dbReference type="EMBL" id="KAG2900965.1"/>
    </source>
</evidence>
<dbReference type="EMBL" id="RCML01000721">
    <property type="protein sequence ID" value="KAG2970480.1"/>
    <property type="molecule type" value="Genomic_DNA"/>
</dbReference>
<evidence type="ECO:0000313" key="8">
    <source>
        <dbReference type="Proteomes" id="UP000251314"/>
    </source>
</evidence>
<reference evidence="7 8" key="1">
    <citation type="submission" date="2018-01" db="EMBL/GenBank/DDBJ databases">
        <title>Draft genome of the strawberry crown rot pathogen Phytophthora cactorum.</title>
        <authorList>
            <person name="Armitage A.D."/>
            <person name="Lysoe E."/>
            <person name="Nellist C.F."/>
            <person name="Harrison R.J."/>
            <person name="Brurberg M.B."/>
        </authorList>
    </citation>
    <scope>NUCLEOTIDE SEQUENCE [LARGE SCALE GENOMIC DNA]</scope>
    <source>
        <strain evidence="7 8">10300</strain>
    </source>
</reference>
<evidence type="ECO:0000313" key="1">
    <source>
        <dbReference type="EMBL" id="KAG2851250.1"/>
    </source>
</evidence>
<evidence type="ECO:0000313" key="5">
    <source>
        <dbReference type="EMBL" id="KAG3213589.1"/>
    </source>
</evidence>
<dbReference type="Proteomes" id="UP000688947">
    <property type="component" value="Unassembled WGS sequence"/>
</dbReference>
<dbReference type="Proteomes" id="UP000736787">
    <property type="component" value="Unassembled WGS sequence"/>
</dbReference>
<dbReference type="EMBL" id="RCMI01000679">
    <property type="protein sequence ID" value="KAG2900965.1"/>
    <property type="molecule type" value="Genomic_DNA"/>
</dbReference>
<dbReference type="Proteomes" id="UP000251314">
    <property type="component" value="Unassembled WGS sequence"/>
</dbReference>
<dbReference type="VEuPathDB" id="FungiDB:PC110_g17739"/>
<dbReference type="EMBL" id="RCMK01000704">
    <property type="protein sequence ID" value="KAG2915423.1"/>
    <property type="molecule type" value="Genomic_DNA"/>
</dbReference>
<dbReference type="Proteomes" id="UP000735874">
    <property type="component" value="Unassembled WGS sequence"/>
</dbReference>
<reference evidence="1" key="2">
    <citation type="submission" date="2018-10" db="EMBL/GenBank/DDBJ databases">
        <title>Effector identification in a new, highly contiguous assembly of the strawberry crown rot pathogen Phytophthora cactorum.</title>
        <authorList>
            <person name="Armitage A.D."/>
            <person name="Nellist C.F."/>
            <person name="Bates H."/>
            <person name="Vickerstaff R.J."/>
            <person name="Harrison R.J."/>
        </authorList>
    </citation>
    <scope>NUCLEOTIDE SEQUENCE</scope>
    <source>
        <strain evidence="1">15-7</strain>
        <strain evidence="2">4032</strain>
        <strain evidence="3">4040</strain>
        <strain evidence="4">P415</strain>
        <strain evidence="5">P421</strain>
    </source>
</reference>
<sequence length="188" mass="21706">MTEVWKDQEGKETRFDAIAFSLNITWEGTVDKAKLYMPLYIQFMIGAAMYPLKDLLERVTHVIDRISINYADGFELCFLARFQELFYDKHCPSRVLSGFFTERQRFGSCGVEQFADATYCMPKGMKKGTTANLARNLSALRDDMDKVWMKYERLNQKLFGESPGVLLLTMVQNSKLMVELAVKNYSIT</sequence>
<dbReference type="EMBL" id="RCMV01000717">
    <property type="protein sequence ID" value="KAG3213589.1"/>
    <property type="molecule type" value="Genomic_DNA"/>
</dbReference>
<protein>
    <submittedName>
        <fullName evidence="7">Uncharacterized protein</fullName>
    </submittedName>
</protein>
<dbReference type="EMBL" id="MJFZ01000705">
    <property type="protein sequence ID" value="RAW25850.1"/>
    <property type="molecule type" value="Genomic_DNA"/>
</dbReference>
<gene>
    <name evidence="6" type="ORF">JG687_00010721</name>
    <name evidence="7" type="ORF">PC110_g17739</name>
    <name evidence="1" type="ORF">PC113_g16085</name>
    <name evidence="2" type="ORF">PC115_g16021</name>
    <name evidence="3" type="ORF">PC117_g18018</name>
    <name evidence="4" type="ORF">PC118_g16837</name>
    <name evidence="5" type="ORF">PC129_g15478</name>
</gene>
<dbReference type="Proteomes" id="UP000774804">
    <property type="component" value="Unassembled WGS sequence"/>
</dbReference>